<evidence type="ECO:0000313" key="3">
    <source>
        <dbReference type="Proteomes" id="UP000266841"/>
    </source>
</evidence>
<sequence length="256" mass="26844">MASPLYYSCATDGGDADATSHAVEYEYEVRTSPGDVDRAAGEVRRLLAERAAAAAGLAGCADAGAREEEAQARGPGRTERPPLPRRALRPGGTGIHAGRRRSATDETDGGARSEDAADGDGPDGWDEHEIEAVVRVDGSPPVVTRRKKRKRTGGRTAADRGGSDRSGGGFEAHMGHVARTGGRGGEPVDSPGYAYNYASTRDVPLDRSSRTGHNPIDPPAAFAERRSDDGDAPGKTLSFRARSVDPATVVRPRSSL</sequence>
<feature type="compositionally biased region" description="Basic and acidic residues" evidence="1">
    <location>
        <begin position="64"/>
        <end position="82"/>
    </location>
</feature>
<dbReference type="Proteomes" id="UP000266841">
    <property type="component" value="Unassembled WGS sequence"/>
</dbReference>
<reference evidence="2 3" key="1">
    <citation type="journal article" date="2012" name="Genome Biol.">
        <title>Genome and low-iron response of an oceanic diatom adapted to chronic iron limitation.</title>
        <authorList>
            <person name="Lommer M."/>
            <person name="Specht M."/>
            <person name="Roy A.S."/>
            <person name="Kraemer L."/>
            <person name="Andreson R."/>
            <person name="Gutowska M.A."/>
            <person name="Wolf J."/>
            <person name="Bergner S.V."/>
            <person name="Schilhabel M.B."/>
            <person name="Klostermeier U.C."/>
            <person name="Beiko R.G."/>
            <person name="Rosenstiel P."/>
            <person name="Hippler M."/>
            <person name="Laroche J."/>
        </authorList>
    </citation>
    <scope>NUCLEOTIDE SEQUENCE [LARGE SCALE GENOMIC DNA]</scope>
    <source>
        <strain evidence="2 3">CCMP1005</strain>
    </source>
</reference>
<proteinExistence type="predicted"/>
<feature type="compositionally biased region" description="Basic residues" evidence="1">
    <location>
        <begin position="144"/>
        <end position="153"/>
    </location>
</feature>
<evidence type="ECO:0000313" key="2">
    <source>
        <dbReference type="EMBL" id="EJK59576.1"/>
    </source>
</evidence>
<feature type="compositionally biased region" description="Basic and acidic residues" evidence="1">
    <location>
        <begin position="125"/>
        <end position="134"/>
    </location>
</feature>
<comment type="caution">
    <text evidence="2">The sequence shown here is derived from an EMBL/GenBank/DDBJ whole genome shotgun (WGS) entry which is preliminary data.</text>
</comment>
<organism evidence="2 3">
    <name type="scientific">Thalassiosira oceanica</name>
    <name type="common">Marine diatom</name>
    <dbReference type="NCBI Taxonomy" id="159749"/>
    <lineage>
        <taxon>Eukaryota</taxon>
        <taxon>Sar</taxon>
        <taxon>Stramenopiles</taxon>
        <taxon>Ochrophyta</taxon>
        <taxon>Bacillariophyta</taxon>
        <taxon>Coscinodiscophyceae</taxon>
        <taxon>Thalassiosirophycidae</taxon>
        <taxon>Thalassiosirales</taxon>
        <taxon>Thalassiosiraceae</taxon>
        <taxon>Thalassiosira</taxon>
    </lineage>
</organism>
<name>K0SF38_THAOC</name>
<feature type="non-terminal residue" evidence="2">
    <location>
        <position position="256"/>
    </location>
</feature>
<protein>
    <submittedName>
        <fullName evidence="2">Uncharacterized protein</fullName>
    </submittedName>
</protein>
<dbReference type="EMBL" id="AGNL01022678">
    <property type="protein sequence ID" value="EJK59576.1"/>
    <property type="molecule type" value="Genomic_DNA"/>
</dbReference>
<gene>
    <name evidence="2" type="ORF">THAOC_20177</name>
</gene>
<feature type="region of interest" description="Disordered" evidence="1">
    <location>
        <begin position="57"/>
        <end position="256"/>
    </location>
</feature>
<evidence type="ECO:0000256" key="1">
    <source>
        <dbReference type="SAM" id="MobiDB-lite"/>
    </source>
</evidence>
<accession>K0SF38</accession>
<dbReference type="AlphaFoldDB" id="K0SF38"/>
<keyword evidence="3" id="KW-1185">Reference proteome</keyword>